<dbReference type="Proteomes" id="UP000215148">
    <property type="component" value="Chromosome 1"/>
</dbReference>
<protein>
    <submittedName>
        <fullName evidence="2">YtfJ family protein</fullName>
    </submittedName>
</protein>
<dbReference type="NCBIfam" id="TIGR01626">
    <property type="entry name" value="ytfJ_HI0045"/>
    <property type="match status" value="1"/>
</dbReference>
<evidence type="ECO:0000313" key="3">
    <source>
        <dbReference type="Proteomes" id="UP000215148"/>
    </source>
</evidence>
<gene>
    <name evidence="2" type="ORF">CCZ37_11260</name>
</gene>
<sequence length="202" mass="21925">MVLLILCYTFVAQLKGTPTMKSKRVIAILMACCPALAMAHNITQGQRVADVSVEKYGEIILQDDKTAFQTWDTSQLLGKVRVIQAIAGRSSAKALNAPLMGAITAAQFPAESYQTTSIINQDDAIWGTGSFVKSSAQDSKKEFPWSSMVLDEAGNIAKAWDLKEESSAIIVQDKQGKVLFVKEGALSDEEIQTVLGLIKQNL</sequence>
<feature type="chain" id="PRO_5013121377" evidence="1">
    <location>
        <begin position="40"/>
        <end position="202"/>
    </location>
</feature>
<dbReference type="AlphaFoldDB" id="A0A223MZY5"/>
<evidence type="ECO:0000313" key="2">
    <source>
        <dbReference type="EMBL" id="ASU23122.1"/>
    </source>
</evidence>
<keyword evidence="1" id="KW-0732">Signal</keyword>
<reference evidence="2 3" key="1">
    <citation type="submission" date="2017-08" db="EMBL/GenBank/DDBJ databases">
        <title>The Vibrio qinghaiensis sp.-Q67 is a luminous bacteria isolated firstly from Qinghai lake, Qinghai province, China, which has been proved to be very sensitive to detect environmental and food pollutants. Therefore, complete genome analysis of V. qinghaiensis sp.-Q67 highlights the potential application of this strain on detection of hazards in the contaminated environments.</title>
        <authorList>
            <person name="Gong L."/>
        </authorList>
    </citation>
    <scope>NUCLEOTIDE SEQUENCE [LARGE SCALE GENOMIC DNA]</scope>
    <source>
        <strain evidence="2 3">Q67</strain>
    </source>
</reference>
<dbReference type="KEGG" id="vqi:CCZ37_11260"/>
<proteinExistence type="predicted"/>
<accession>A0A223MZY5</accession>
<name>A0A223MZY5_9VIBR</name>
<dbReference type="InterPro" id="IPR006513">
    <property type="entry name" value="YtfJ_HI0045"/>
</dbReference>
<dbReference type="Pfam" id="PF09695">
    <property type="entry name" value="YtfJ_HI0045"/>
    <property type="match status" value="1"/>
</dbReference>
<feature type="signal peptide" evidence="1">
    <location>
        <begin position="1"/>
        <end position="39"/>
    </location>
</feature>
<dbReference type="EMBL" id="CP022741">
    <property type="protein sequence ID" value="ASU23122.1"/>
    <property type="molecule type" value="Genomic_DNA"/>
</dbReference>
<keyword evidence="3" id="KW-1185">Reference proteome</keyword>
<evidence type="ECO:0000256" key="1">
    <source>
        <dbReference type="SAM" id="SignalP"/>
    </source>
</evidence>
<organism evidence="2 3">
    <name type="scientific">Vibrio qinghaiensis</name>
    <dbReference type="NCBI Taxonomy" id="2025808"/>
    <lineage>
        <taxon>Bacteria</taxon>
        <taxon>Pseudomonadati</taxon>
        <taxon>Pseudomonadota</taxon>
        <taxon>Gammaproteobacteria</taxon>
        <taxon>Vibrionales</taxon>
        <taxon>Vibrionaceae</taxon>
        <taxon>Vibrio</taxon>
    </lineage>
</organism>